<keyword evidence="2" id="KW-1185">Reference proteome</keyword>
<evidence type="ECO:0000313" key="2">
    <source>
        <dbReference type="Proteomes" id="UP000831532"/>
    </source>
</evidence>
<dbReference type="Gene3D" id="3.90.1720.80">
    <property type="match status" value="1"/>
</dbReference>
<dbReference type="EMBL" id="CP063361">
    <property type="protein sequence ID" value="UOD27818.1"/>
    <property type="molecule type" value="Genomic_DNA"/>
</dbReference>
<dbReference type="Pfam" id="PF14113">
    <property type="entry name" value="Tae4"/>
    <property type="match status" value="1"/>
</dbReference>
<sequence>MKPSFASLREHYPFEVHFLRDNLYDHLGWPDLKTHPAYTDTCAIRMSVGLAGAKVIVPGPLTIKNGPLAGKSVEPSQAKLSRFLKRHWGAPEVYKSDKAARDGIANRSGVISFFSIHGAGGGSQGHIDLVEPNGLGYYTCAMNCHFKSVEMWFWPLQ</sequence>
<evidence type="ECO:0008006" key="3">
    <source>
        <dbReference type="Google" id="ProtNLM"/>
    </source>
</evidence>
<gene>
    <name evidence="1" type="ORF">INH39_20275</name>
</gene>
<reference evidence="1 2" key="1">
    <citation type="submission" date="2020-10" db="EMBL/GenBank/DDBJ databases">
        <title>Genome analysis of Massilia species.</title>
        <authorList>
            <person name="Jung D.-H."/>
        </authorList>
    </citation>
    <scope>NUCLEOTIDE SEQUENCE [LARGE SCALE GENOMIC DNA]</scope>
    <source>
        <strain evidence="2">sipir</strain>
    </source>
</reference>
<dbReference type="Gene3D" id="4.10.280.80">
    <property type="match status" value="1"/>
</dbReference>
<proteinExistence type="predicted"/>
<evidence type="ECO:0000313" key="1">
    <source>
        <dbReference type="EMBL" id="UOD27818.1"/>
    </source>
</evidence>
<dbReference type="Proteomes" id="UP000831532">
    <property type="component" value="Chromosome"/>
</dbReference>
<accession>A0ABY4A5A7</accession>
<protein>
    <recommendedName>
        <fullName evidence="3">Type VI secretion system amidase effector protein Tae4</fullName>
    </recommendedName>
</protein>
<dbReference type="InterPro" id="IPR025562">
    <property type="entry name" value="Tae4"/>
</dbReference>
<dbReference type="RefSeq" id="WP_243489033.1">
    <property type="nucleotide sequence ID" value="NZ_CP063361.1"/>
</dbReference>
<name>A0ABY4A5A7_9BURK</name>
<organism evidence="1 2">
    <name type="scientific">Massilia violaceinigra</name>
    <dbReference type="NCBI Taxonomy" id="2045208"/>
    <lineage>
        <taxon>Bacteria</taxon>
        <taxon>Pseudomonadati</taxon>
        <taxon>Pseudomonadota</taxon>
        <taxon>Betaproteobacteria</taxon>
        <taxon>Burkholderiales</taxon>
        <taxon>Oxalobacteraceae</taxon>
        <taxon>Telluria group</taxon>
        <taxon>Massilia</taxon>
    </lineage>
</organism>